<gene>
    <name evidence="3" type="ORF">FA09DRAFT_327025</name>
</gene>
<dbReference type="CDD" id="cd16279">
    <property type="entry name" value="metallo-hydrolase-like_MBL-fold"/>
    <property type="match status" value="1"/>
</dbReference>
<keyword evidence="4" id="KW-1185">Reference proteome</keyword>
<evidence type="ECO:0000256" key="1">
    <source>
        <dbReference type="SAM" id="MobiDB-lite"/>
    </source>
</evidence>
<evidence type="ECO:0000313" key="3">
    <source>
        <dbReference type="EMBL" id="PWO01044.1"/>
    </source>
</evidence>
<dbReference type="Gene3D" id="3.60.15.10">
    <property type="entry name" value="Ribonuclease Z/Hydroxyacylglutathione hydrolase-like"/>
    <property type="match status" value="1"/>
</dbReference>
<feature type="compositionally biased region" description="Basic residues" evidence="1">
    <location>
        <begin position="346"/>
        <end position="355"/>
    </location>
</feature>
<sequence>MAASSAAAAHAEVPLPLPELSDPARWLRRLLFLGTGTSGQVPTALCTLPPAPGSGARPAPACATCSDAMQPGSKNRRGCCSVAVVGRGKGEAEESLILIDCGPTFYGTATLAAFAANGLRRITALLLTHAHADAILGLDSLRAWTMGGAIQQQVDVYCTQACYAGVAAMFPYLVDRGKATGSGSVGALRFHIIDERPFAIEALDGGTLRDGDGKELLVTPLPVQHGFDGAQPFPALGFRIGSLSYLSDLHHAPASTAALMRGSQLLVLDALSPYRHPSHFSLSQACSMALSLPGAPEEQPRLALLTDLTHRLNHQHTDAGLQRFTRDLRAWRIARGPTEDEAQKSPPRKNGKRHSRGEGGEPRWWAGAWDERASEGRKDGLPCLEPAAATLVAQQDAELNGAMAGLMAQQRGVPDIRVAWDGLVVPFDGE</sequence>
<evidence type="ECO:0000259" key="2">
    <source>
        <dbReference type="Pfam" id="PF12706"/>
    </source>
</evidence>
<dbReference type="Proteomes" id="UP000245946">
    <property type="component" value="Unassembled WGS sequence"/>
</dbReference>
<dbReference type="Pfam" id="PF12706">
    <property type="entry name" value="Lactamase_B_2"/>
    <property type="match status" value="1"/>
</dbReference>
<reference evidence="3 4" key="1">
    <citation type="journal article" date="2018" name="Mol. Biol. Evol.">
        <title>Broad Genomic Sampling Reveals a Smut Pathogenic Ancestry of the Fungal Clade Ustilaginomycotina.</title>
        <authorList>
            <person name="Kijpornyongpan T."/>
            <person name="Mondo S.J."/>
            <person name="Barry K."/>
            <person name="Sandor L."/>
            <person name="Lee J."/>
            <person name="Lipzen A."/>
            <person name="Pangilinan J."/>
            <person name="LaButti K."/>
            <person name="Hainaut M."/>
            <person name="Henrissat B."/>
            <person name="Grigoriev I.V."/>
            <person name="Spatafora J.W."/>
            <person name="Aime M.C."/>
        </authorList>
    </citation>
    <scope>NUCLEOTIDE SEQUENCE [LARGE SCALE GENOMIC DNA]</scope>
    <source>
        <strain evidence="3 4">MCA 4186</strain>
    </source>
</reference>
<feature type="domain" description="Metallo-beta-lactamase" evidence="2">
    <location>
        <begin position="97"/>
        <end position="293"/>
    </location>
</feature>
<feature type="region of interest" description="Disordered" evidence="1">
    <location>
        <begin position="334"/>
        <end position="365"/>
    </location>
</feature>
<dbReference type="PANTHER" id="PTHR42663:SF6">
    <property type="entry name" value="HYDROLASE C777.06C-RELATED"/>
    <property type="match status" value="1"/>
</dbReference>
<dbReference type="SUPFAM" id="SSF56281">
    <property type="entry name" value="Metallo-hydrolase/oxidoreductase"/>
    <property type="match status" value="1"/>
</dbReference>
<dbReference type="InterPro" id="IPR036866">
    <property type="entry name" value="RibonucZ/Hydroxyglut_hydro"/>
</dbReference>
<accession>A0A316ZL46</accession>
<dbReference type="PANTHER" id="PTHR42663">
    <property type="entry name" value="HYDROLASE C777.06C-RELATED-RELATED"/>
    <property type="match status" value="1"/>
</dbReference>
<dbReference type="AlphaFoldDB" id="A0A316ZL46"/>
<evidence type="ECO:0000313" key="4">
    <source>
        <dbReference type="Proteomes" id="UP000245946"/>
    </source>
</evidence>
<dbReference type="EMBL" id="KZ819283">
    <property type="protein sequence ID" value="PWO01044.1"/>
    <property type="molecule type" value="Genomic_DNA"/>
</dbReference>
<organism evidence="3 4">
    <name type="scientific">Tilletiopsis washingtonensis</name>
    <dbReference type="NCBI Taxonomy" id="58919"/>
    <lineage>
        <taxon>Eukaryota</taxon>
        <taxon>Fungi</taxon>
        <taxon>Dikarya</taxon>
        <taxon>Basidiomycota</taxon>
        <taxon>Ustilaginomycotina</taxon>
        <taxon>Exobasidiomycetes</taxon>
        <taxon>Entylomatales</taxon>
        <taxon>Entylomatales incertae sedis</taxon>
        <taxon>Tilletiopsis</taxon>
    </lineage>
</organism>
<dbReference type="GeneID" id="37268784"/>
<protein>
    <recommendedName>
        <fullName evidence="2">Metallo-beta-lactamase domain-containing protein</fullName>
    </recommendedName>
</protein>
<dbReference type="STRING" id="58919.A0A316ZL46"/>
<proteinExistence type="predicted"/>
<dbReference type="OrthoDB" id="341300at2759"/>
<dbReference type="RefSeq" id="XP_025601322.1">
    <property type="nucleotide sequence ID" value="XM_025741240.1"/>
</dbReference>
<name>A0A316ZL46_9BASI</name>
<dbReference type="InterPro" id="IPR001279">
    <property type="entry name" value="Metallo-B-lactamas"/>
</dbReference>